<evidence type="ECO:0000256" key="4">
    <source>
        <dbReference type="ARBA" id="ARBA00023136"/>
    </source>
</evidence>
<organism evidence="8 9">
    <name type="scientific">Thraustotheca clavata</name>
    <dbReference type="NCBI Taxonomy" id="74557"/>
    <lineage>
        <taxon>Eukaryota</taxon>
        <taxon>Sar</taxon>
        <taxon>Stramenopiles</taxon>
        <taxon>Oomycota</taxon>
        <taxon>Saprolegniomycetes</taxon>
        <taxon>Saprolegniales</taxon>
        <taxon>Achlyaceae</taxon>
        <taxon>Thraustotheca</taxon>
    </lineage>
</organism>
<protein>
    <recommendedName>
        <fullName evidence="7">MARVEL domain-containing protein</fullName>
    </recommendedName>
</protein>
<dbReference type="GO" id="GO:0016020">
    <property type="term" value="C:membrane"/>
    <property type="evidence" value="ECO:0007669"/>
    <property type="project" value="UniProtKB-SubCell"/>
</dbReference>
<feature type="transmembrane region" description="Helical" evidence="6">
    <location>
        <begin position="21"/>
        <end position="40"/>
    </location>
</feature>
<comment type="subcellular location">
    <subcellularLocation>
        <location evidence="1">Membrane</location>
        <topology evidence="1">Multi-pass membrane protein</topology>
    </subcellularLocation>
</comment>
<evidence type="ECO:0000256" key="3">
    <source>
        <dbReference type="ARBA" id="ARBA00022989"/>
    </source>
</evidence>
<evidence type="ECO:0000256" key="5">
    <source>
        <dbReference type="SAM" id="MobiDB-lite"/>
    </source>
</evidence>
<dbReference type="PANTHER" id="PTHR28165:SF1">
    <property type="entry name" value="NON-CLASSICAL EXPORT PROTEIN 2-RELATED"/>
    <property type="match status" value="1"/>
</dbReference>
<accession>A0A1W0A6D8</accession>
<evidence type="ECO:0000256" key="6">
    <source>
        <dbReference type="SAM" id="Phobius"/>
    </source>
</evidence>
<keyword evidence="2 6" id="KW-0812">Transmembrane</keyword>
<feature type="transmembrane region" description="Helical" evidence="6">
    <location>
        <begin position="46"/>
        <end position="66"/>
    </location>
</feature>
<dbReference type="OrthoDB" id="76877at2759"/>
<evidence type="ECO:0000256" key="2">
    <source>
        <dbReference type="ARBA" id="ARBA00022692"/>
    </source>
</evidence>
<feature type="transmembrane region" description="Helical" evidence="6">
    <location>
        <begin position="78"/>
        <end position="98"/>
    </location>
</feature>
<dbReference type="InterPro" id="IPR052649">
    <property type="entry name" value="NCE102-like"/>
</dbReference>
<proteinExistence type="predicted"/>
<reference evidence="8 9" key="1">
    <citation type="journal article" date="2014" name="Genome Biol. Evol.">
        <title>The secreted proteins of Achlya hypogyna and Thraustotheca clavata identify the ancestral oomycete secretome and reveal gene acquisitions by horizontal gene transfer.</title>
        <authorList>
            <person name="Misner I."/>
            <person name="Blouin N."/>
            <person name="Leonard G."/>
            <person name="Richards T.A."/>
            <person name="Lane C.E."/>
        </authorList>
    </citation>
    <scope>NUCLEOTIDE SEQUENCE [LARGE SCALE GENOMIC DNA]</scope>
    <source>
        <strain evidence="8 9">ATCC 34112</strain>
    </source>
</reference>
<feature type="region of interest" description="Disordered" evidence="5">
    <location>
        <begin position="164"/>
        <end position="184"/>
    </location>
</feature>
<gene>
    <name evidence="8" type="ORF">THRCLA_02039</name>
</gene>
<comment type="caution">
    <text evidence="8">The sequence shown here is derived from an EMBL/GenBank/DDBJ whole genome shotgun (WGS) entry which is preliminary data.</text>
</comment>
<sequence length="184" mass="19856">MTALPSVYFVHKDMIHLGLRGFEAGGAFIAMLTATAATGISAGDYALIVGYTGWVISMVLMGLLFFRKVPSVFPTKLSLLTVDAILAFLLIVAGIALAADKNLKALCSSGLWNLCPSYRASIAFLFITGILHLVSLALTHLDYISPKVPLELSQNEAFETIEPMTPRGEYPGEYVPPENHSTHV</sequence>
<evidence type="ECO:0000313" key="8">
    <source>
        <dbReference type="EMBL" id="OQS05854.1"/>
    </source>
</evidence>
<name>A0A1W0A6D8_9STRA</name>
<evidence type="ECO:0000313" key="9">
    <source>
        <dbReference type="Proteomes" id="UP000243217"/>
    </source>
</evidence>
<keyword evidence="3 6" id="KW-1133">Transmembrane helix</keyword>
<keyword evidence="4 6" id="KW-0472">Membrane</keyword>
<evidence type="ECO:0000256" key="1">
    <source>
        <dbReference type="ARBA" id="ARBA00004141"/>
    </source>
</evidence>
<feature type="domain" description="MARVEL" evidence="7">
    <location>
        <begin position="16"/>
        <end position="138"/>
    </location>
</feature>
<dbReference type="AlphaFoldDB" id="A0A1W0A6D8"/>
<evidence type="ECO:0000259" key="7">
    <source>
        <dbReference type="Pfam" id="PF01284"/>
    </source>
</evidence>
<dbReference type="InterPro" id="IPR008253">
    <property type="entry name" value="Marvel"/>
</dbReference>
<feature type="transmembrane region" description="Helical" evidence="6">
    <location>
        <begin position="118"/>
        <end position="138"/>
    </location>
</feature>
<dbReference type="Pfam" id="PF01284">
    <property type="entry name" value="MARVEL"/>
    <property type="match status" value="1"/>
</dbReference>
<dbReference type="EMBL" id="JNBS01000408">
    <property type="protein sequence ID" value="OQS05854.1"/>
    <property type="molecule type" value="Genomic_DNA"/>
</dbReference>
<dbReference type="PANTHER" id="PTHR28165">
    <property type="entry name" value="NON-CLASSICAL EXPORT PROTEIN 2-RELATED"/>
    <property type="match status" value="1"/>
</dbReference>
<dbReference type="Proteomes" id="UP000243217">
    <property type="component" value="Unassembled WGS sequence"/>
</dbReference>
<keyword evidence="9" id="KW-1185">Reference proteome</keyword>